<accession>A0AAW9A8U0</accession>
<dbReference type="Proteomes" id="UP001271648">
    <property type="component" value="Unassembled WGS sequence"/>
</dbReference>
<organism evidence="1 2">
    <name type="scientific">Sporosarcina thermotolerans</name>
    <dbReference type="NCBI Taxonomy" id="633404"/>
    <lineage>
        <taxon>Bacteria</taxon>
        <taxon>Bacillati</taxon>
        <taxon>Bacillota</taxon>
        <taxon>Bacilli</taxon>
        <taxon>Bacillales</taxon>
        <taxon>Caryophanaceae</taxon>
        <taxon>Sporosarcina</taxon>
    </lineage>
</organism>
<keyword evidence="2" id="KW-1185">Reference proteome</keyword>
<name>A0AAW9A8U0_9BACL</name>
<reference evidence="1 2" key="1">
    <citation type="submission" date="2023-06" db="EMBL/GenBank/DDBJ databases">
        <title>Sporosarcina sp. nov., isolated from Korean traditional fermented seafood 'Jeotgal'.</title>
        <authorList>
            <person name="Yang A.I."/>
            <person name="Shin N.-R."/>
        </authorList>
    </citation>
    <scope>NUCLEOTIDE SEQUENCE [LARGE SCALE GENOMIC DNA]</scope>
    <source>
        <strain evidence="1 2">KCTC43456</strain>
    </source>
</reference>
<protein>
    <submittedName>
        <fullName evidence="1">Uncharacterized protein</fullName>
    </submittedName>
</protein>
<gene>
    <name evidence="1" type="ORF">QTL97_13045</name>
</gene>
<dbReference type="AlphaFoldDB" id="A0AAW9A8U0"/>
<sequence length="309" mass="33931">MGLLIPKIAATKTANSVVLNEVIVYDWSIVKTATPENITFNFFASDTIPVHYRITADRFVQSETRTYTVSGSVCVSNYGNATTTGLEILDEIQFRAAPDLDFTTIAGPFPLTGLHELAPGEIACFPYEISFSDHGPGEYRNVAVVSIDEREFPLVVTAPINVTTPTCTNLTEIDERATIESDQIIEQPGGFLPGFFDVSGPIGISFPILLDPTDTPQVFNYTRNIFKGILTFVEGDVVNRVTLVEDDSGEIRQTTATVHLNTIFFGLTEALPVNIAGRAINTVEELVEFSKNATEEQRQNLMDIVNRKA</sequence>
<evidence type="ECO:0000313" key="1">
    <source>
        <dbReference type="EMBL" id="MDW0117867.1"/>
    </source>
</evidence>
<evidence type="ECO:0000313" key="2">
    <source>
        <dbReference type="Proteomes" id="UP001271648"/>
    </source>
</evidence>
<proteinExistence type="predicted"/>
<dbReference type="EMBL" id="JAUBDJ010000008">
    <property type="protein sequence ID" value="MDW0117867.1"/>
    <property type="molecule type" value="Genomic_DNA"/>
</dbReference>
<comment type="caution">
    <text evidence="1">The sequence shown here is derived from an EMBL/GenBank/DDBJ whole genome shotgun (WGS) entry which is preliminary data.</text>
</comment>
<dbReference type="RefSeq" id="WP_283734035.1">
    <property type="nucleotide sequence ID" value="NZ_CP125968.1"/>
</dbReference>